<dbReference type="EMBL" id="CP144918">
    <property type="protein sequence ID" value="WWA48204.1"/>
    <property type="molecule type" value="Genomic_DNA"/>
</dbReference>
<dbReference type="Pfam" id="PF01541">
    <property type="entry name" value="GIY-YIG"/>
    <property type="match status" value="1"/>
</dbReference>
<keyword evidence="4" id="KW-1185">Reference proteome</keyword>
<dbReference type="InterPro" id="IPR000305">
    <property type="entry name" value="GIY-YIG_endonuc"/>
</dbReference>
<dbReference type="SUPFAM" id="SSF82771">
    <property type="entry name" value="GIY-YIG endonuclease"/>
    <property type="match status" value="1"/>
</dbReference>
<dbReference type="SMART" id="SM00465">
    <property type="entry name" value="GIYc"/>
    <property type="match status" value="1"/>
</dbReference>
<dbReference type="PROSITE" id="PS50164">
    <property type="entry name" value="GIY_YIG"/>
    <property type="match status" value="1"/>
</dbReference>
<organism evidence="3 4">
    <name type="scientific">Pelagerythrobacter marensis</name>
    <dbReference type="NCBI Taxonomy" id="543877"/>
    <lineage>
        <taxon>Bacteria</taxon>
        <taxon>Pseudomonadati</taxon>
        <taxon>Pseudomonadota</taxon>
        <taxon>Alphaproteobacteria</taxon>
        <taxon>Sphingomonadales</taxon>
        <taxon>Erythrobacteraceae</taxon>
        <taxon>Pelagerythrobacter</taxon>
    </lineage>
</organism>
<evidence type="ECO:0000313" key="4">
    <source>
        <dbReference type="Proteomes" id="UP001335183"/>
    </source>
</evidence>
<sequence>MTRERLPTVYLLASQRNGTLYLGVTSDLVARIHQHREGTFGGFTRQYAVHRLVWFEHHGTMEDAIVREKRIKKWRRAWKLELIEQDNPRWLDLAEQFGFDPLSRSGFPRSRE</sequence>
<dbReference type="Gene3D" id="3.40.1440.10">
    <property type="entry name" value="GIY-YIG endonuclease"/>
    <property type="match status" value="1"/>
</dbReference>
<reference evidence="3 4" key="1">
    <citation type="submission" date="2024-02" db="EMBL/GenBank/DDBJ databases">
        <title>The whole genome sequence of five bacterial samples isolated from Abu Dhabi Sabkha-shore region.</title>
        <authorList>
            <person name="Sudalaimuthuasari N."/>
            <person name="Sarfraz B."/>
            <person name="Tuyisabe J.D."/>
            <person name="Mugisha Ntwali L.D.M."/>
            <person name="Ali A.I.A.A."/>
            <person name="Almansoori S.Z.A."/>
            <person name="Alajami H.S.A."/>
            <person name="Almeqbaali A.A.S."/>
            <person name="Kundu B."/>
            <person name="Saeed E.E."/>
            <person name="Sukumarinath V."/>
            <person name="Mishra A.K."/>
            <person name="Hazzouri K.M."/>
            <person name="Almaskari R."/>
            <person name="Sharma A.K."/>
            <person name="Amiri K.M.A."/>
        </authorList>
    </citation>
    <scope>NUCLEOTIDE SEQUENCE [LARGE SCALE GENOMIC DNA]</scope>
    <source>
        <strain evidence="4">kcgeb_sd</strain>
    </source>
</reference>
<name>A0ABZ2D5R9_9SPHN</name>
<dbReference type="InterPro" id="IPR050190">
    <property type="entry name" value="UPF0213_domain"/>
</dbReference>
<accession>A0ABZ2D5R9</accession>
<evidence type="ECO:0000259" key="2">
    <source>
        <dbReference type="PROSITE" id="PS50164"/>
    </source>
</evidence>
<proteinExistence type="inferred from homology"/>
<dbReference type="InterPro" id="IPR035901">
    <property type="entry name" value="GIY-YIG_endonuc_sf"/>
</dbReference>
<dbReference type="PANTHER" id="PTHR34477:SF5">
    <property type="entry name" value="BSL5627 PROTEIN"/>
    <property type="match status" value="1"/>
</dbReference>
<feature type="domain" description="GIY-YIG" evidence="2">
    <location>
        <begin position="5"/>
        <end position="81"/>
    </location>
</feature>
<dbReference type="PANTHER" id="PTHR34477">
    <property type="entry name" value="UPF0213 PROTEIN YHBQ"/>
    <property type="match status" value="1"/>
</dbReference>
<gene>
    <name evidence="3" type="ORF">V5F89_04680</name>
</gene>
<evidence type="ECO:0000256" key="1">
    <source>
        <dbReference type="ARBA" id="ARBA00007435"/>
    </source>
</evidence>
<evidence type="ECO:0000313" key="3">
    <source>
        <dbReference type="EMBL" id="WWA48204.1"/>
    </source>
</evidence>
<dbReference type="CDD" id="cd10448">
    <property type="entry name" value="GIY-YIG_unchar_3"/>
    <property type="match status" value="1"/>
</dbReference>
<comment type="similarity">
    <text evidence="1">Belongs to the UPF0213 family.</text>
</comment>
<dbReference type="RefSeq" id="WP_338447089.1">
    <property type="nucleotide sequence ID" value="NZ_CP144918.1"/>
</dbReference>
<protein>
    <submittedName>
        <fullName evidence="3">GIY-YIG nuclease family protein</fullName>
    </submittedName>
</protein>
<dbReference type="Proteomes" id="UP001335183">
    <property type="component" value="Chromosome"/>
</dbReference>